<evidence type="ECO:0000313" key="1">
    <source>
        <dbReference type="EMBL" id="PNX91210.1"/>
    </source>
</evidence>
<reference evidence="1 2" key="2">
    <citation type="journal article" date="2017" name="Front. Plant Sci.">
        <title>Gene Classification and Mining of Molecular Markers Useful in Red Clover (Trifolium pratense) Breeding.</title>
        <authorList>
            <person name="Istvanek J."/>
            <person name="Dluhosova J."/>
            <person name="Dluhos P."/>
            <person name="Patkova L."/>
            <person name="Nedelnik J."/>
            <person name="Repkova J."/>
        </authorList>
    </citation>
    <scope>NUCLEOTIDE SEQUENCE [LARGE SCALE GENOMIC DNA]</scope>
    <source>
        <strain evidence="2">cv. Tatra</strain>
        <tissue evidence="1">Young leaves</tissue>
    </source>
</reference>
<gene>
    <name evidence="1" type="ORF">L195_g047340</name>
</gene>
<protein>
    <submittedName>
        <fullName evidence="1">Uncharacterized protein</fullName>
    </submittedName>
</protein>
<accession>A0A2K3MKB3</accession>
<dbReference type="AlphaFoldDB" id="A0A2K3MKB3"/>
<feature type="non-terminal residue" evidence="1">
    <location>
        <position position="1"/>
    </location>
</feature>
<organism evidence="1 2">
    <name type="scientific">Trifolium pratense</name>
    <name type="common">Red clover</name>
    <dbReference type="NCBI Taxonomy" id="57577"/>
    <lineage>
        <taxon>Eukaryota</taxon>
        <taxon>Viridiplantae</taxon>
        <taxon>Streptophyta</taxon>
        <taxon>Embryophyta</taxon>
        <taxon>Tracheophyta</taxon>
        <taxon>Spermatophyta</taxon>
        <taxon>Magnoliopsida</taxon>
        <taxon>eudicotyledons</taxon>
        <taxon>Gunneridae</taxon>
        <taxon>Pentapetalae</taxon>
        <taxon>rosids</taxon>
        <taxon>fabids</taxon>
        <taxon>Fabales</taxon>
        <taxon>Fabaceae</taxon>
        <taxon>Papilionoideae</taxon>
        <taxon>50 kb inversion clade</taxon>
        <taxon>NPAAA clade</taxon>
        <taxon>Hologalegina</taxon>
        <taxon>IRL clade</taxon>
        <taxon>Trifolieae</taxon>
        <taxon>Trifolium</taxon>
    </lineage>
</organism>
<evidence type="ECO:0000313" key="2">
    <source>
        <dbReference type="Proteomes" id="UP000236291"/>
    </source>
</evidence>
<proteinExistence type="predicted"/>
<feature type="non-terminal residue" evidence="1">
    <location>
        <position position="199"/>
    </location>
</feature>
<dbReference type="EMBL" id="ASHM01065389">
    <property type="protein sequence ID" value="PNX91210.1"/>
    <property type="molecule type" value="Genomic_DNA"/>
</dbReference>
<sequence>AQDLVGGPIAHEGGHALLVGLDDAVAQDLVGGPIAQEGPVALLQDMVEDGDMDEGDDMVDVADMSFMLWEIPDPPVPFDPNFIPRHDNDNVLDLFRLSNVAPNPQFDQKAMEEFKEDRYFHKALLQADIDDLAEIVDQKAMEEFTEDSYFQKALLQVHIDDLAEIVTDFVPSVLKSSTTQIEDPRILREELGVEAGIPG</sequence>
<dbReference type="Proteomes" id="UP000236291">
    <property type="component" value="Unassembled WGS sequence"/>
</dbReference>
<name>A0A2K3MKB3_TRIPR</name>
<reference evidence="1 2" key="1">
    <citation type="journal article" date="2014" name="Am. J. Bot.">
        <title>Genome assembly and annotation for red clover (Trifolium pratense; Fabaceae).</title>
        <authorList>
            <person name="Istvanek J."/>
            <person name="Jaros M."/>
            <person name="Krenek A."/>
            <person name="Repkova J."/>
        </authorList>
    </citation>
    <scope>NUCLEOTIDE SEQUENCE [LARGE SCALE GENOMIC DNA]</scope>
    <source>
        <strain evidence="2">cv. Tatra</strain>
        <tissue evidence="1">Young leaves</tissue>
    </source>
</reference>
<comment type="caution">
    <text evidence="1">The sequence shown here is derived from an EMBL/GenBank/DDBJ whole genome shotgun (WGS) entry which is preliminary data.</text>
</comment>